<organism evidence="2 4">
    <name type="scientific">Marivita cryptomonadis</name>
    <dbReference type="NCBI Taxonomy" id="505252"/>
    <lineage>
        <taxon>Bacteria</taxon>
        <taxon>Pseudomonadati</taxon>
        <taxon>Pseudomonadota</taxon>
        <taxon>Alphaproteobacteria</taxon>
        <taxon>Rhodobacterales</taxon>
        <taxon>Roseobacteraceae</taxon>
        <taxon>Marivita</taxon>
    </lineage>
</organism>
<proteinExistence type="inferred from homology"/>
<evidence type="ECO:0000313" key="5">
    <source>
        <dbReference type="Proteomes" id="UP000809440"/>
    </source>
</evidence>
<evidence type="ECO:0000313" key="4">
    <source>
        <dbReference type="Proteomes" id="UP000755667"/>
    </source>
</evidence>
<comment type="similarity">
    <text evidence="1">Belongs to the phD/YefM antitoxin family.</text>
</comment>
<evidence type="ECO:0000313" key="3">
    <source>
        <dbReference type="EMBL" id="MBM2415417.1"/>
    </source>
</evidence>
<sequence>MYIFNLSPIEDINTDWLRSHLRYVLNEVNHGARYAILRRGQPVAGLVPITEARALFEATRADRKYREMHEGLKRRDEDRLRQAVAYLGQAESALYTGAT</sequence>
<name>A0A9Q2NTZ8_9RHOB</name>
<gene>
    <name evidence="2" type="ORF">JQX41_00405</name>
    <name evidence="3" type="ORF">JQX48_00405</name>
</gene>
<dbReference type="EMBL" id="JAFBXE010000001">
    <property type="protein sequence ID" value="MBM2410750.1"/>
    <property type="molecule type" value="Genomic_DNA"/>
</dbReference>
<evidence type="ECO:0000313" key="2">
    <source>
        <dbReference type="EMBL" id="MBM2410750.1"/>
    </source>
</evidence>
<dbReference type="Proteomes" id="UP000755667">
    <property type="component" value="Unassembled WGS sequence"/>
</dbReference>
<dbReference type="SUPFAM" id="SSF143120">
    <property type="entry name" value="YefM-like"/>
    <property type="match status" value="1"/>
</dbReference>
<dbReference type="EMBL" id="JAFBXF010000001">
    <property type="protein sequence ID" value="MBM2415417.1"/>
    <property type="molecule type" value="Genomic_DNA"/>
</dbReference>
<accession>A0A9Q2NTZ8</accession>
<keyword evidence="5" id="KW-1185">Reference proteome</keyword>
<dbReference type="InterPro" id="IPR036165">
    <property type="entry name" value="YefM-like_sf"/>
</dbReference>
<dbReference type="GeneID" id="62643592"/>
<evidence type="ECO:0000256" key="1">
    <source>
        <dbReference type="ARBA" id="ARBA00009981"/>
    </source>
</evidence>
<dbReference type="RefSeq" id="WP_171046128.1">
    <property type="nucleotide sequence ID" value="NZ_JAFBWU010000001.1"/>
</dbReference>
<dbReference type="Gene3D" id="3.40.1620.10">
    <property type="entry name" value="YefM-like domain"/>
    <property type="match status" value="1"/>
</dbReference>
<reference evidence="2 5" key="1">
    <citation type="submission" date="2021-01" db="EMBL/GenBank/DDBJ databases">
        <title>Diatom-associated Roseobacters Show Island Model of Population Structure.</title>
        <authorList>
            <person name="Qu L."/>
            <person name="Feng X."/>
            <person name="Chen Y."/>
            <person name="Li L."/>
            <person name="Wang X."/>
            <person name="Hu Z."/>
            <person name="Wang H."/>
            <person name="Luo H."/>
        </authorList>
    </citation>
    <scope>NUCLEOTIDE SEQUENCE</scope>
    <source>
        <strain evidence="3 5">CC28-63</strain>
        <strain evidence="2">CC28-69</strain>
    </source>
</reference>
<protein>
    <submittedName>
        <fullName evidence="2">Type II toxin-antitoxin system Phd/YefM family antitoxin</fullName>
    </submittedName>
</protein>
<dbReference type="AlphaFoldDB" id="A0A9Q2NTZ8"/>
<comment type="caution">
    <text evidence="2">The sequence shown here is derived from an EMBL/GenBank/DDBJ whole genome shotgun (WGS) entry which is preliminary data.</text>
</comment>
<dbReference type="Proteomes" id="UP000809440">
    <property type="component" value="Unassembled WGS sequence"/>
</dbReference>